<evidence type="ECO:0000313" key="2">
    <source>
        <dbReference type="Proteomes" id="UP000572268"/>
    </source>
</evidence>
<proteinExistence type="predicted"/>
<gene>
    <name evidence="1" type="ORF">FOL46_004793</name>
</gene>
<sequence>MARISKEEAESLERDHQDGVVVTLNPLSCMLAAISVSSDDRVGAIDDDVESWNDIVVDPFVCPKFCDLVDVRAKQAVCPEVQALKGQSGFVTDSDGTVYRVQRFSTTGSLVKQLVLPKVSRKHLIEQAHADTHANGRQLKFFIQLVRLVS</sequence>
<dbReference type="Proteomes" id="UP000572268">
    <property type="component" value="Unassembled WGS sequence"/>
</dbReference>
<comment type="caution">
    <text evidence="1">The sequence shown here is derived from an EMBL/GenBank/DDBJ whole genome shotgun (WGS) entry which is preliminary data.</text>
</comment>
<dbReference type="EMBL" id="JABANN010002900">
    <property type="protein sequence ID" value="KAF4647033.1"/>
    <property type="molecule type" value="Genomic_DNA"/>
</dbReference>
<evidence type="ECO:0000313" key="1">
    <source>
        <dbReference type="EMBL" id="KAF4647033.1"/>
    </source>
</evidence>
<protein>
    <submittedName>
        <fullName evidence="1">Uncharacterized protein</fullName>
    </submittedName>
</protein>
<dbReference type="AlphaFoldDB" id="A0A7J6KIB8"/>
<accession>A0A7J6KIB8</accession>
<organism evidence="1 2">
    <name type="scientific">Perkinsus olseni</name>
    <name type="common">Perkinsus atlanticus</name>
    <dbReference type="NCBI Taxonomy" id="32597"/>
    <lineage>
        <taxon>Eukaryota</taxon>
        <taxon>Sar</taxon>
        <taxon>Alveolata</taxon>
        <taxon>Perkinsozoa</taxon>
        <taxon>Perkinsea</taxon>
        <taxon>Perkinsida</taxon>
        <taxon>Perkinsidae</taxon>
        <taxon>Perkinsus</taxon>
    </lineage>
</organism>
<reference evidence="1 2" key="1">
    <citation type="submission" date="2020-04" db="EMBL/GenBank/DDBJ databases">
        <title>Perkinsus olseni comparative genomics.</title>
        <authorList>
            <person name="Bogema D.R."/>
        </authorList>
    </citation>
    <scope>NUCLEOTIDE SEQUENCE [LARGE SCALE GENOMIC DNA]</scope>
    <source>
        <strain evidence="1">ATCC PRA-31</strain>
    </source>
</reference>
<name>A0A7J6KIB8_PEROL</name>